<evidence type="ECO:0000313" key="3">
    <source>
        <dbReference type="Proteomes" id="UP000297299"/>
    </source>
</evidence>
<dbReference type="OrthoDB" id="3563519at2759"/>
<feature type="compositionally biased region" description="Basic and acidic residues" evidence="1">
    <location>
        <begin position="233"/>
        <end position="276"/>
    </location>
</feature>
<dbReference type="EMBL" id="PHWZ01000320">
    <property type="protein sequence ID" value="TEY46155.1"/>
    <property type="molecule type" value="Genomic_DNA"/>
</dbReference>
<proteinExistence type="predicted"/>
<gene>
    <name evidence="2" type="ORF">BOTCAL_0321g00030</name>
</gene>
<evidence type="ECO:0000313" key="2">
    <source>
        <dbReference type="EMBL" id="TEY46155.1"/>
    </source>
</evidence>
<feature type="compositionally biased region" description="Low complexity" evidence="1">
    <location>
        <begin position="1"/>
        <end position="17"/>
    </location>
</feature>
<feature type="compositionally biased region" description="Basic residues" evidence="1">
    <location>
        <begin position="293"/>
        <end position="303"/>
    </location>
</feature>
<dbReference type="Proteomes" id="UP000297299">
    <property type="component" value="Unassembled WGS sequence"/>
</dbReference>
<feature type="compositionally biased region" description="Basic and acidic residues" evidence="1">
    <location>
        <begin position="102"/>
        <end position="121"/>
    </location>
</feature>
<feature type="compositionally biased region" description="Low complexity" evidence="1">
    <location>
        <begin position="38"/>
        <end position="53"/>
    </location>
</feature>
<protein>
    <submittedName>
        <fullName evidence="2">Uncharacterized protein</fullName>
    </submittedName>
</protein>
<evidence type="ECO:0000256" key="1">
    <source>
        <dbReference type="SAM" id="MobiDB-lite"/>
    </source>
</evidence>
<feature type="region of interest" description="Disordered" evidence="1">
    <location>
        <begin position="183"/>
        <end position="221"/>
    </location>
</feature>
<sequence>MTSTNASSSTQVASTASLKSGPDSGSKKHRSHKSHDVSTNSSCAIVNSSSISAKGGKNTDSGNGSHQEKKSSHEPGTTSSQTSVSKPRPELKHASRSFLSRTKIDPKEKEKEKELKKEHKILQKQMHVDYTYVTAYNERNLEDLRYQLAKRYLEVLKNDPSTTQGEFEEQEEEVRSKRIIRNEADAKFEKIHKEDEETAGKQRELLRKMRPDSSYRIKEEKIIQEEEEKIRKREIKQAEKEERDKEAAKKAAKKADEAEQKRIAKEKVKEDEARRDRTARRIHNREEFEKSRYKEKKRERREN</sequence>
<comment type="caution">
    <text evidence="2">The sequence shown here is derived from an EMBL/GenBank/DDBJ whole genome shotgun (WGS) entry which is preliminary data.</text>
</comment>
<feature type="region of interest" description="Disordered" evidence="1">
    <location>
        <begin position="233"/>
        <end position="303"/>
    </location>
</feature>
<dbReference type="AlphaFoldDB" id="A0A4Y8CTM5"/>
<keyword evidence="3" id="KW-1185">Reference proteome</keyword>
<accession>A0A4Y8CTM5</accession>
<feature type="region of interest" description="Disordered" evidence="1">
    <location>
        <begin position="1"/>
        <end position="124"/>
    </location>
</feature>
<reference evidence="2 3" key="1">
    <citation type="submission" date="2017-11" db="EMBL/GenBank/DDBJ databases">
        <title>Comparative genomics of Botrytis spp.</title>
        <authorList>
            <person name="Valero-Jimenez C.A."/>
            <person name="Tapia P."/>
            <person name="Veloso J."/>
            <person name="Silva-Moreno E."/>
            <person name="Staats M."/>
            <person name="Valdes J.H."/>
            <person name="Van Kan J.A.L."/>
        </authorList>
    </citation>
    <scope>NUCLEOTIDE SEQUENCE [LARGE SCALE GENOMIC DNA]</scope>
    <source>
        <strain evidence="2 3">MUCL2830</strain>
    </source>
</reference>
<name>A0A4Y8CTM5_9HELO</name>
<organism evidence="2 3">
    <name type="scientific">Botryotinia calthae</name>
    <dbReference type="NCBI Taxonomy" id="38488"/>
    <lineage>
        <taxon>Eukaryota</taxon>
        <taxon>Fungi</taxon>
        <taxon>Dikarya</taxon>
        <taxon>Ascomycota</taxon>
        <taxon>Pezizomycotina</taxon>
        <taxon>Leotiomycetes</taxon>
        <taxon>Helotiales</taxon>
        <taxon>Sclerotiniaceae</taxon>
        <taxon>Botryotinia</taxon>
    </lineage>
</organism>
<feature type="compositionally biased region" description="Polar residues" evidence="1">
    <location>
        <begin position="74"/>
        <end position="85"/>
    </location>
</feature>